<dbReference type="PANTHER" id="PTHR10963">
    <property type="entry name" value="GLYCOSYL HYDROLASE-RELATED"/>
    <property type="match status" value="1"/>
</dbReference>
<comment type="similarity">
    <text evidence="1">Belongs to the glycosyl hydrolase 16 family.</text>
</comment>
<reference evidence="4" key="1">
    <citation type="submission" date="2016-02" db="EMBL/GenBank/DDBJ databases">
        <authorList>
            <person name="Rodrigo-Torres Lidia"/>
            <person name="Arahal R.David."/>
        </authorList>
    </citation>
    <scope>NUCLEOTIDE SEQUENCE [LARGE SCALE GENOMIC DNA]</scope>
    <source>
        <strain evidence="4">CECT 8713</strain>
    </source>
</reference>
<dbReference type="EC" id="3.2.1.39" evidence="3"/>
<dbReference type="InterPro" id="IPR000757">
    <property type="entry name" value="Beta-glucanase-like"/>
</dbReference>
<evidence type="ECO:0000256" key="1">
    <source>
        <dbReference type="ARBA" id="ARBA00006865"/>
    </source>
</evidence>
<evidence type="ECO:0000259" key="2">
    <source>
        <dbReference type="PROSITE" id="PS51762"/>
    </source>
</evidence>
<dbReference type="GO" id="GO:0005975">
    <property type="term" value="P:carbohydrate metabolic process"/>
    <property type="evidence" value="ECO:0007669"/>
    <property type="project" value="InterPro"/>
</dbReference>
<dbReference type="PROSITE" id="PS51257">
    <property type="entry name" value="PROKAR_LIPOPROTEIN"/>
    <property type="match status" value="1"/>
</dbReference>
<dbReference type="GO" id="GO:0042973">
    <property type="term" value="F:glucan endo-1,3-beta-D-glucosidase activity"/>
    <property type="evidence" value="ECO:0007669"/>
    <property type="project" value="UniProtKB-EC"/>
</dbReference>
<dbReference type="RefSeq" id="WP_062711673.1">
    <property type="nucleotide sequence ID" value="NZ_CAWRCI010000029.1"/>
</dbReference>
<proteinExistence type="inferred from homology"/>
<dbReference type="InterPro" id="IPR050546">
    <property type="entry name" value="Glycosyl_Hydrlase_16"/>
</dbReference>
<organism evidence="3 4">
    <name type="scientific">Grimontia marina</name>
    <dbReference type="NCBI Taxonomy" id="646534"/>
    <lineage>
        <taxon>Bacteria</taxon>
        <taxon>Pseudomonadati</taxon>
        <taxon>Pseudomonadota</taxon>
        <taxon>Gammaproteobacteria</taxon>
        <taxon>Vibrionales</taxon>
        <taxon>Vibrionaceae</taxon>
        <taxon>Grimontia</taxon>
    </lineage>
</organism>
<dbReference type="InterPro" id="IPR013320">
    <property type="entry name" value="ConA-like_dom_sf"/>
</dbReference>
<dbReference type="Gene3D" id="2.60.120.200">
    <property type="match status" value="1"/>
</dbReference>
<dbReference type="SUPFAM" id="SSF49899">
    <property type="entry name" value="Concanavalin A-like lectins/glucanases"/>
    <property type="match status" value="1"/>
</dbReference>
<dbReference type="OrthoDB" id="9809583at2"/>
<accession>A0A128FD12</accession>
<dbReference type="EMBL" id="FIZY01000029">
    <property type="protein sequence ID" value="CZF84395.1"/>
    <property type="molecule type" value="Genomic_DNA"/>
</dbReference>
<dbReference type="CDD" id="cd08023">
    <property type="entry name" value="GH16_laminarinase_like"/>
    <property type="match status" value="1"/>
</dbReference>
<protein>
    <submittedName>
        <fullName evidence="3">Glucan endo-1,3-beta-glucosidase A1</fullName>
        <ecNumber evidence="3">3.2.1.39</ecNumber>
    </submittedName>
</protein>
<dbReference type="Proteomes" id="UP000073601">
    <property type="component" value="Unassembled WGS sequence"/>
</dbReference>
<gene>
    <name evidence="3" type="primary">glcA</name>
    <name evidence="3" type="ORF">GMA8713_03087</name>
</gene>
<feature type="domain" description="GH16" evidence="2">
    <location>
        <begin position="46"/>
        <end position="329"/>
    </location>
</feature>
<evidence type="ECO:0000313" key="4">
    <source>
        <dbReference type="Proteomes" id="UP000073601"/>
    </source>
</evidence>
<name>A0A128FD12_9GAMM</name>
<sequence length="523" mass="58668">MNTFPYKRTLIAVATVGVLAGCQAKKFTPIDTASQDTSAPEITANDSWTLIWNDEFSGDKIDKSKWSHEENCYGGGNNERQCYTDRKVNSFIKDGKLHIVARDYQFTGPSDPEGKSRRKATLPYTSARLRTMNKGDWKYGRFEVRAKLPFGQGTWPAIWMLPTDYVFGGWAASGEIDIVEAVNLKTPTDQLGAEPGTEEARIHGTLHYGREWPDNVSIAAEYHLPNHVNPADGFHTYSLEWEKDEMRWYIDDIHYATQRSDGWYSQYKEGGRWVTGESDAPFNQRFHLILNLALGGSWASNANEGGIDPSIFPQTMEVDYVRVYECSKDVETGKGCATVQDTAQFIAGTPAPEIIIPGPDYATGPEFVLFGDKPDKHLRSKEYDPQFKIYTETKPVEGRGDVLAMKKTGEIGNFYFESPEVNMGEWMQGGELVFDLLVEEKAPETKIMVKVDSGWPAASDIDVEVPPIGQWTEVRINFAELIGNGNRFASGAKANVEGLRNIFVMEPTGPMVLQLDNIRYEKK</sequence>
<dbReference type="Pfam" id="PF00722">
    <property type="entry name" value="Glyco_hydro_16"/>
    <property type="match status" value="1"/>
</dbReference>
<keyword evidence="4" id="KW-1185">Reference proteome</keyword>
<dbReference type="PROSITE" id="PS51762">
    <property type="entry name" value="GH16_2"/>
    <property type="match status" value="1"/>
</dbReference>
<keyword evidence="3" id="KW-0378">Hydrolase</keyword>
<evidence type="ECO:0000313" key="3">
    <source>
        <dbReference type="EMBL" id="CZF84395.1"/>
    </source>
</evidence>
<dbReference type="PANTHER" id="PTHR10963:SF55">
    <property type="entry name" value="GLYCOSIDE HYDROLASE FAMILY 16 PROTEIN"/>
    <property type="match status" value="1"/>
</dbReference>
<dbReference type="AlphaFoldDB" id="A0A128FD12"/>
<keyword evidence="3" id="KW-0326">Glycosidase</keyword>